<proteinExistence type="predicted"/>
<evidence type="ECO:0000259" key="1">
    <source>
        <dbReference type="Pfam" id="PF00085"/>
    </source>
</evidence>
<dbReference type="CDD" id="cd02947">
    <property type="entry name" value="TRX_family"/>
    <property type="match status" value="1"/>
</dbReference>
<name>A0ABW4YLT1_9BACL</name>
<comment type="caution">
    <text evidence="2">The sequence shown here is derived from an EMBL/GenBank/DDBJ whole genome shotgun (WGS) entry which is preliminary data.</text>
</comment>
<evidence type="ECO:0000313" key="2">
    <source>
        <dbReference type="EMBL" id="MFD2116619.1"/>
    </source>
</evidence>
<dbReference type="InterPro" id="IPR036249">
    <property type="entry name" value="Thioredoxin-like_sf"/>
</dbReference>
<keyword evidence="3" id="KW-1185">Reference proteome</keyword>
<reference evidence="3" key="1">
    <citation type="journal article" date="2019" name="Int. J. Syst. Evol. Microbiol.">
        <title>The Global Catalogue of Microorganisms (GCM) 10K type strain sequencing project: providing services to taxonomists for standard genome sequencing and annotation.</title>
        <authorList>
            <consortium name="The Broad Institute Genomics Platform"/>
            <consortium name="The Broad Institute Genome Sequencing Center for Infectious Disease"/>
            <person name="Wu L."/>
            <person name="Ma J."/>
        </authorList>
    </citation>
    <scope>NUCLEOTIDE SEQUENCE [LARGE SCALE GENOMIC DNA]</scope>
    <source>
        <strain evidence="3">GH52</strain>
    </source>
</reference>
<dbReference type="Gene3D" id="3.40.30.10">
    <property type="entry name" value="Glutaredoxin"/>
    <property type="match status" value="1"/>
</dbReference>
<dbReference type="Pfam" id="PF00085">
    <property type="entry name" value="Thioredoxin"/>
    <property type="match status" value="1"/>
</dbReference>
<feature type="domain" description="Thioredoxin" evidence="1">
    <location>
        <begin position="12"/>
        <end position="86"/>
    </location>
</feature>
<evidence type="ECO:0000313" key="3">
    <source>
        <dbReference type="Proteomes" id="UP001597362"/>
    </source>
</evidence>
<gene>
    <name evidence="2" type="ORF">ACFSJH_12880</name>
</gene>
<dbReference type="SUPFAM" id="SSF52833">
    <property type="entry name" value="Thioredoxin-like"/>
    <property type="match status" value="1"/>
</dbReference>
<dbReference type="RefSeq" id="WP_377772992.1">
    <property type="nucleotide sequence ID" value="NZ_JBHUHO010000031.1"/>
</dbReference>
<protein>
    <submittedName>
        <fullName evidence="2">Thioredoxin family protein</fullName>
    </submittedName>
</protein>
<dbReference type="Proteomes" id="UP001597362">
    <property type="component" value="Unassembled WGS sequence"/>
</dbReference>
<dbReference type="InterPro" id="IPR013766">
    <property type="entry name" value="Thioredoxin_domain"/>
</dbReference>
<sequence length="101" mass="11507">MNLQEIDNKTLEQLRADHADIAVLLTSPFCGTCQVAEKMLTVVQAAKPTYSLYKINANFIAQQLEQWQITTVPALLIFKQGNLHETLLTMYSVSYLYEKLQ</sequence>
<organism evidence="2 3">
    <name type="scientific">Paenibacillus yanchengensis</name>
    <dbReference type="NCBI Taxonomy" id="2035833"/>
    <lineage>
        <taxon>Bacteria</taxon>
        <taxon>Bacillati</taxon>
        <taxon>Bacillota</taxon>
        <taxon>Bacilli</taxon>
        <taxon>Bacillales</taxon>
        <taxon>Paenibacillaceae</taxon>
        <taxon>Paenibacillus</taxon>
    </lineage>
</organism>
<dbReference type="EMBL" id="JBHUHO010000031">
    <property type="protein sequence ID" value="MFD2116619.1"/>
    <property type="molecule type" value="Genomic_DNA"/>
</dbReference>
<accession>A0ABW4YLT1</accession>